<name>M2ZMT3_9PSEU</name>
<dbReference type="PATRIC" id="fig|1284240.4.peg.2259"/>
<dbReference type="AlphaFoldDB" id="M2ZMT3"/>
<keyword evidence="3" id="KW-1185">Reference proteome</keyword>
<gene>
    <name evidence="2" type="ORF">H074_11095</name>
</gene>
<evidence type="ECO:0000256" key="1">
    <source>
        <dbReference type="SAM" id="MobiDB-lite"/>
    </source>
</evidence>
<sequence>MRFEFDEVLKNDVVTTMLEFSRPYALMHVVTPHHHSAAEGMPPAQVLQTYIDAIPSGSYVVFSHFSDPGGREQPHRPPCAGDPEPEHQPGLFRTRCEIEEMLDGLELMDPGIVAAVGRKT</sequence>
<accession>M2ZMT3</accession>
<dbReference type="Gene3D" id="3.40.50.150">
    <property type="entry name" value="Vaccinia Virus protein VP39"/>
    <property type="match status" value="1"/>
</dbReference>
<comment type="caution">
    <text evidence="2">The sequence shown here is derived from an EMBL/GenBank/DDBJ whole genome shotgun (WGS) entry which is preliminary data.</text>
</comment>
<dbReference type="Pfam" id="PF04672">
    <property type="entry name" value="Methyltransf_19"/>
    <property type="match status" value="1"/>
</dbReference>
<feature type="region of interest" description="Disordered" evidence="1">
    <location>
        <begin position="65"/>
        <end position="90"/>
    </location>
</feature>
<evidence type="ECO:0000313" key="3">
    <source>
        <dbReference type="Proteomes" id="UP000054226"/>
    </source>
</evidence>
<dbReference type="RefSeq" id="WP_007030125.1">
    <property type="nucleotide sequence ID" value="NZ_AOHO01000045.1"/>
</dbReference>
<organism evidence="2 3">
    <name type="scientific">Amycolatopsis decaplanina DSM 44594</name>
    <dbReference type="NCBI Taxonomy" id="1284240"/>
    <lineage>
        <taxon>Bacteria</taxon>
        <taxon>Bacillati</taxon>
        <taxon>Actinomycetota</taxon>
        <taxon>Actinomycetes</taxon>
        <taxon>Pseudonocardiales</taxon>
        <taxon>Pseudonocardiaceae</taxon>
        <taxon>Amycolatopsis</taxon>
    </lineage>
</organism>
<dbReference type="InterPro" id="IPR029063">
    <property type="entry name" value="SAM-dependent_MTases_sf"/>
</dbReference>
<dbReference type="InterPro" id="IPR006764">
    <property type="entry name" value="SAM_dep_MeTrfase_SAV2177_type"/>
</dbReference>
<protein>
    <submittedName>
        <fullName evidence="2">Uncharacterized protein</fullName>
    </submittedName>
</protein>
<reference evidence="2 3" key="1">
    <citation type="journal article" date="2013" name="Genome Announc.">
        <title>Draft Genome Sequence of Amycolatopsis decaplanina Strain DSM 44594T.</title>
        <authorList>
            <person name="Kaur N."/>
            <person name="Kumar S."/>
            <person name="Bala M."/>
            <person name="Raghava G.P."/>
            <person name="Mayilraj S."/>
        </authorList>
    </citation>
    <scope>NUCLEOTIDE SEQUENCE [LARGE SCALE GENOMIC DNA]</scope>
    <source>
        <strain evidence="2 3">DSM 44594</strain>
    </source>
</reference>
<proteinExistence type="predicted"/>
<dbReference type="Proteomes" id="UP000054226">
    <property type="component" value="Unassembled WGS sequence"/>
</dbReference>
<evidence type="ECO:0000313" key="2">
    <source>
        <dbReference type="EMBL" id="EME61714.1"/>
    </source>
</evidence>
<dbReference type="EMBL" id="AOHO01000045">
    <property type="protein sequence ID" value="EME61714.1"/>
    <property type="molecule type" value="Genomic_DNA"/>
</dbReference>